<feature type="transmembrane region" description="Helical" evidence="1">
    <location>
        <begin position="7"/>
        <end position="25"/>
    </location>
</feature>
<organism evidence="2 3">
    <name type="scientific">Listeria weihenstephanensis</name>
    <dbReference type="NCBI Taxonomy" id="1006155"/>
    <lineage>
        <taxon>Bacteria</taxon>
        <taxon>Bacillati</taxon>
        <taxon>Bacillota</taxon>
        <taxon>Bacilli</taxon>
        <taxon>Bacillales</taxon>
        <taxon>Listeriaceae</taxon>
        <taxon>Listeria</taxon>
    </lineage>
</organism>
<keyword evidence="1" id="KW-1133">Transmembrane helix</keyword>
<keyword evidence="3" id="KW-1185">Reference proteome</keyword>
<dbReference type="RefSeq" id="WP_036059431.1">
    <property type="nucleotide sequence ID" value="NZ_CP011102.1"/>
</dbReference>
<reference evidence="3" key="1">
    <citation type="submission" date="2015-03" db="EMBL/GenBank/DDBJ databases">
        <authorList>
            <person name="Ferrari E."/>
            <person name="Walter M.C."/>
            <person name="Huptas C."/>
            <person name="Scherer S."/>
            <person name="Mueller-Herbst S."/>
        </authorList>
    </citation>
    <scope>NUCLEOTIDE SEQUENCE [LARGE SCALE GENOMIC DNA]</scope>
    <source>
        <strain evidence="3">LWP01</strain>
    </source>
</reference>
<dbReference type="AlphaFoldDB" id="A0A1S7FWL3"/>
<name>A0A1S7FWL3_9LIST</name>
<evidence type="ECO:0000313" key="3">
    <source>
        <dbReference type="Proteomes" id="UP000223060"/>
    </source>
</evidence>
<dbReference type="EMBL" id="CP011102">
    <property type="protein sequence ID" value="AQY51844.1"/>
    <property type="molecule type" value="Genomic_DNA"/>
</dbReference>
<keyword evidence="1" id="KW-0472">Membrane</keyword>
<accession>A0A1S7FWL3</accession>
<keyword evidence="1" id="KW-0812">Transmembrane</keyword>
<dbReference type="KEGG" id="lwi:UE46_12980"/>
<protein>
    <submittedName>
        <fullName evidence="2">Uncharacterized protein</fullName>
    </submittedName>
</protein>
<dbReference type="Proteomes" id="UP000223060">
    <property type="component" value="Chromosome"/>
</dbReference>
<gene>
    <name evidence="2" type="ORF">UE46_12980</name>
</gene>
<proteinExistence type="predicted"/>
<evidence type="ECO:0000256" key="1">
    <source>
        <dbReference type="SAM" id="Phobius"/>
    </source>
</evidence>
<sequence length="167" mass="18181">MNITRNIVQYLGALLLISGGLFFISPSNPHAEITPEEAAEAFEGVSLGQDSATVDIMAEPNLQSPVKLLRSTKLVGQLKLWVTFKPNYINWRTTMYVSANSFKGTIRVTNTNSGLLHGNTPVNSFAGHISQPLLRSTFQAQLYGNAYYGGVSVGKAFGSGIIMWQIK</sequence>
<evidence type="ECO:0000313" key="2">
    <source>
        <dbReference type="EMBL" id="AQY51844.1"/>
    </source>
</evidence>